<organism evidence="2 3">
    <name type="scientific">Daphnia galeata</name>
    <dbReference type="NCBI Taxonomy" id="27404"/>
    <lineage>
        <taxon>Eukaryota</taxon>
        <taxon>Metazoa</taxon>
        <taxon>Ecdysozoa</taxon>
        <taxon>Arthropoda</taxon>
        <taxon>Crustacea</taxon>
        <taxon>Branchiopoda</taxon>
        <taxon>Diplostraca</taxon>
        <taxon>Cladocera</taxon>
        <taxon>Anomopoda</taxon>
        <taxon>Daphniidae</taxon>
        <taxon>Daphnia</taxon>
    </lineage>
</organism>
<accession>A0A8J2WUF1</accession>
<comment type="caution">
    <text evidence="2">The sequence shown here is derived from an EMBL/GenBank/DDBJ whole genome shotgun (WGS) entry which is preliminary data.</text>
</comment>
<evidence type="ECO:0000256" key="1">
    <source>
        <dbReference type="SAM" id="SignalP"/>
    </source>
</evidence>
<dbReference type="Proteomes" id="UP000789390">
    <property type="component" value="Unassembled WGS sequence"/>
</dbReference>
<dbReference type="PANTHER" id="PTHR21398">
    <property type="entry name" value="AGAP007094-PA"/>
    <property type="match status" value="1"/>
</dbReference>
<dbReference type="OrthoDB" id="6339724at2759"/>
<dbReference type="PANTHER" id="PTHR21398:SF6">
    <property type="entry name" value="AGAP007094-PA"/>
    <property type="match status" value="1"/>
</dbReference>
<dbReference type="EMBL" id="CAKKLH010000319">
    <property type="protein sequence ID" value="CAH0111971.1"/>
    <property type="molecule type" value="Genomic_DNA"/>
</dbReference>
<dbReference type="Pfam" id="PF07841">
    <property type="entry name" value="DM4_12"/>
    <property type="match status" value="1"/>
</dbReference>
<feature type="signal peptide" evidence="1">
    <location>
        <begin position="1"/>
        <end position="25"/>
    </location>
</feature>
<reference evidence="2" key="1">
    <citation type="submission" date="2021-11" db="EMBL/GenBank/DDBJ databases">
        <authorList>
            <person name="Schell T."/>
        </authorList>
    </citation>
    <scope>NUCLEOTIDE SEQUENCE</scope>
    <source>
        <strain evidence="2">M5</strain>
    </source>
</reference>
<evidence type="ECO:0000313" key="2">
    <source>
        <dbReference type="EMBL" id="CAH0111971.1"/>
    </source>
</evidence>
<proteinExistence type="predicted"/>
<name>A0A8J2WUF1_9CRUS</name>
<evidence type="ECO:0000313" key="3">
    <source>
        <dbReference type="Proteomes" id="UP000789390"/>
    </source>
</evidence>
<sequence length="241" mass="27568">MKLQVINWPSFALVLIGFSMTNVESVAVGKSAHFHRQQKRSVLSLPRSVFKVTGQIIVPVLSLLNQTNTYLWFDFPSTWPMPNNNNLNTLYNSFGRLKEKGIEVDEEFVDEQRANQDRRSLYQYIEGFFQNFGVNGTACVLRAICEMSEAPLSSNGLLGKLVELVLTPSLVKMPPKMEPYFGENRFRRSLDIHDDVILQDFDFVAAPVENEYTEAYRRGKDGSCWNHYASCPINVFKLLNL</sequence>
<feature type="chain" id="PRO_5035205769" evidence="1">
    <location>
        <begin position="26"/>
        <end position="241"/>
    </location>
</feature>
<dbReference type="InterPro" id="IPR006631">
    <property type="entry name" value="DM4_12"/>
</dbReference>
<gene>
    <name evidence="2" type="ORF">DGAL_LOCUS15628</name>
</gene>
<dbReference type="AlphaFoldDB" id="A0A8J2WUF1"/>
<keyword evidence="3" id="KW-1185">Reference proteome</keyword>
<protein>
    <submittedName>
        <fullName evidence="2">Uncharacterized protein</fullName>
    </submittedName>
</protein>
<dbReference type="SMART" id="SM00718">
    <property type="entry name" value="DM4_12"/>
    <property type="match status" value="1"/>
</dbReference>
<keyword evidence="1" id="KW-0732">Signal</keyword>